<feature type="domain" description="Vesicle tethering protein Uso1/P115-like head" evidence="5">
    <location>
        <begin position="382"/>
        <end position="697"/>
    </location>
</feature>
<dbReference type="Pfam" id="PF04869">
    <property type="entry name" value="Uso1_p115_head"/>
    <property type="match status" value="1"/>
</dbReference>
<dbReference type="OrthoDB" id="198977at2759"/>
<accession>A0A835HP45</accession>
<dbReference type="GO" id="GO:0006886">
    <property type="term" value="P:intracellular protein transport"/>
    <property type="evidence" value="ECO:0007669"/>
    <property type="project" value="InterPro"/>
</dbReference>
<dbReference type="GO" id="GO:0006888">
    <property type="term" value="P:endoplasmic reticulum to Golgi vesicle-mediated transport"/>
    <property type="evidence" value="ECO:0007669"/>
    <property type="project" value="TreeGrafter"/>
</dbReference>
<reference evidence="7 8" key="1">
    <citation type="submission" date="2020-10" db="EMBL/GenBank/DDBJ databases">
        <title>The Coptis chinensis genome and diversification of protoberbering-type alkaloids.</title>
        <authorList>
            <person name="Wang B."/>
            <person name="Shu S."/>
            <person name="Song C."/>
            <person name="Liu Y."/>
        </authorList>
    </citation>
    <scope>NUCLEOTIDE SEQUENCE [LARGE SCALE GENOMIC DNA]</scope>
    <source>
        <strain evidence="7">HL-2020</strain>
        <tissue evidence="7">Leaf</tissue>
    </source>
</reference>
<dbReference type="InterPro" id="IPR024095">
    <property type="entry name" value="Vesicle_P115"/>
</dbReference>
<name>A0A835HP45_9MAGN</name>
<dbReference type="GO" id="GO:0012507">
    <property type="term" value="C:ER to Golgi transport vesicle membrane"/>
    <property type="evidence" value="ECO:0007669"/>
    <property type="project" value="TreeGrafter"/>
</dbReference>
<evidence type="ECO:0000313" key="7">
    <source>
        <dbReference type="EMBL" id="KAF9604430.1"/>
    </source>
</evidence>
<dbReference type="AlphaFoldDB" id="A0A835HP45"/>
<dbReference type="InterPro" id="IPR006955">
    <property type="entry name" value="Uso1_p115_C"/>
</dbReference>
<evidence type="ECO:0000256" key="4">
    <source>
        <dbReference type="SAM" id="Coils"/>
    </source>
</evidence>
<dbReference type="EMBL" id="JADFTS010000005">
    <property type="protein sequence ID" value="KAF9604430.1"/>
    <property type="molecule type" value="Genomic_DNA"/>
</dbReference>
<dbReference type="InterPro" id="IPR006953">
    <property type="entry name" value="Vesicle_Uso1_P115_head"/>
</dbReference>
<dbReference type="Pfam" id="PF04871">
    <property type="entry name" value="Uso1_p115_C"/>
    <property type="match status" value="1"/>
</dbReference>
<keyword evidence="2" id="KW-0333">Golgi apparatus</keyword>
<evidence type="ECO:0000256" key="3">
    <source>
        <dbReference type="ARBA" id="ARBA00023054"/>
    </source>
</evidence>
<dbReference type="SUPFAM" id="SSF48371">
    <property type="entry name" value="ARM repeat"/>
    <property type="match status" value="1"/>
</dbReference>
<gene>
    <name evidence="7" type="ORF">IFM89_006439</name>
</gene>
<dbReference type="GO" id="GO:0000139">
    <property type="term" value="C:Golgi membrane"/>
    <property type="evidence" value="ECO:0007669"/>
    <property type="project" value="InterPro"/>
</dbReference>
<sequence>MDFKLGRINLNAVAQGVGGLVFGNDTSASSEDSYVERLLDRISNGVLADDRRSAMSQLQSIVAESRAAQLAFGAMGFPVLTAVLKEERDDIEMVRGALETLVSALTPTDAAGGKKNEVQPTLMNSDLLSREADSIPLLLSLLEEVDFYVRYYTLQLLTALLTHSPNRLQEAILTTPRGITRLMDMLMEREVIRNEALLLLTYLTREAEEIQKIVVFEGAFEKIFSIIKEEGGSEGGVVVQDCLELLNNLLRRGASNQILLRETIGFEQLVSILKLRGSAYNFTQQKTVNLLGALESIELLLMGGLDAEPGKDFNRQSNQTAFAQRNVLDHLLLLGVESPWAAVSVRCAALRCIGVLISNHPLNLDALANKVLGEEPHFEPALNSIFRIILRTSSLQEFIAADYVFKCFCEKNTNGQAMLASTIIPQPHSGIRDPLDEDIKMPFGSMLLRGLTVNENDEDLETCWRAASVLSHILKGNIQSKERVLQVKLEAPMTSFGTPELLMHRIVKYLAVGASMSRNNGDCKTSTSSSCLYTQPIILRLLVTWLADCPNAVHSFLGSQDHLTYLLELVSSLSETVFIRGLSAVILGECVLYNKSDDNGMDAFEVVDAISQKIGLASYFLKFDEMQKSFPFLSAKASQHRKPLARSSAASMSEVENVEESTAIDPKHDEDPVLMSIFDGPFVSIIKRLETDIRQSIVEVFSHPKSKVAVVPAEMEQKDGESNEDYIKRLKSFVEKQCKELQDLLGRNATLAEDVAKTGGAGVSGSDQANGGKERVQAETLRRDLQEAKQRVEVLKSEKTKIEAEASIYRNLAGKMESDLKSLSDAYNSLEQVNFRLESDVKALREGRSEPGLDLEAIKAEGREEVQKESEAELNDLLVCLGQEQSKVERLSTRLVELGEDVDSLLEGIGDDVGLPEDSEDEEDR</sequence>
<dbReference type="GO" id="GO:0005795">
    <property type="term" value="C:Golgi stack"/>
    <property type="evidence" value="ECO:0007669"/>
    <property type="project" value="TreeGrafter"/>
</dbReference>
<feature type="domain" description="Uso1/p115-like vesicle tethering protein C-terminal" evidence="6">
    <location>
        <begin position="798"/>
        <end position="922"/>
    </location>
</feature>
<evidence type="ECO:0000313" key="8">
    <source>
        <dbReference type="Proteomes" id="UP000631114"/>
    </source>
</evidence>
<evidence type="ECO:0000259" key="5">
    <source>
        <dbReference type="Pfam" id="PF04869"/>
    </source>
</evidence>
<dbReference type="GO" id="GO:0048211">
    <property type="term" value="P:Golgi vesicle docking"/>
    <property type="evidence" value="ECO:0007669"/>
    <property type="project" value="TreeGrafter"/>
</dbReference>
<feature type="coiled-coil region" evidence="4">
    <location>
        <begin position="778"/>
        <end position="833"/>
    </location>
</feature>
<dbReference type="GO" id="GO:0005783">
    <property type="term" value="C:endoplasmic reticulum"/>
    <property type="evidence" value="ECO:0007669"/>
    <property type="project" value="TreeGrafter"/>
</dbReference>
<evidence type="ECO:0008006" key="9">
    <source>
        <dbReference type="Google" id="ProtNLM"/>
    </source>
</evidence>
<dbReference type="Proteomes" id="UP000631114">
    <property type="component" value="Unassembled WGS sequence"/>
</dbReference>
<dbReference type="InterPro" id="IPR011989">
    <property type="entry name" value="ARM-like"/>
</dbReference>
<evidence type="ECO:0000256" key="2">
    <source>
        <dbReference type="ARBA" id="ARBA00023034"/>
    </source>
</evidence>
<evidence type="ECO:0000256" key="1">
    <source>
        <dbReference type="ARBA" id="ARBA00004555"/>
    </source>
</evidence>
<dbReference type="PANTHER" id="PTHR10013">
    <property type="entry name" value="GENERAL VESICULAR TRANSPORT FACTOR P115"/>
    <property type="match status" value="1"/>
</dbReference>
<comment type="caution">
    <text evidence="7">The sequence shown here is derived from an EMBL/GenBank/DDBJ whole genome shotgun (WGS) entry which is preliminary data.</text>
</comment>
<evidence type="ECO:0000259" key="6">
    <source>
        <dbReference type="Pfam" id="PF04871"/>
    </source>
</evidence>
<dbReference type="FunFam" id="1.25.10.10:FF:000234">
    <property type="entry name" value="Golgin candidate 6"/>
    <property type="match status" value="1"/>
</dbReference>
<keyword evidence="3 4" id="KW-0175">Coiled coil</keyword>
<protein>
    <recommendedName>
        <fullName evidence="9">Golgin candidate 6</fullName>
    </recommendedName>
</protein>
<dbReference type="GO" id="GO:0048280">
    <property type="term" value="P:vesicle fusion with Golgi apparatus"/>
    <property type="evidence" value="ECO:0007669"/>
    <property type="project" value="InterPro"/>
</dbReference>
<dbReference type="InterPro" id="IPR016024">
    <property type="entry name" value="ARM-type_fold"/>
</dbReference>
<comment type="subcellular location">
    <subcellularLocation>
        <location evidence="1">Golgi apparatus</location>
    </subcellularLocation>
</comment>
<dbReference type="Gene3D" id="1.25.10.10">
    <property type="entry name" value="Leucine-rich Repeat Variant"/>
    <property type="match status" value="1"/>
</dbReference>
<organism evidence="7 8">
    <name type="scientific">Coptis chinensis</name>
    <dbReference type="NCBI Taxonomy" id="261450"/>
    <lineage>
        <taxon>Eukaryota</taxon>
        <taxon>Viridiplantae</taxon>
        <taxon>Streptophyta</taxon>
        <taxon>Embryophyta</taxon>
        <taxon>Tracheophyta</taxon>
        <taxon>Spermatophyta</taxon>
        <taxon>Magnoliopsida</taxon>
        <taxon>Ranunculales</taxon>
        <taxon>Ranunculaceae</taxon>
        <taxon>Coptidoideae</taxon>
        <taxon>Coptis</taxon>
    </lineage>
</organism>
<dbReference type="PANTHER" id="PTHR10013:SF0">
    <property type="entry name" value="GENERAL VESICULAR TRANSPORT FACTOR P115"/>
    <property type="match status" value="1"/>
</dbReference>
<keyword evidence="8" id="KW-1185">Reference proteome</keyword>
<proteinExistence type="predicted"/>